<feature type="region of interest" description="Disordered" evidence="1">
    <location>
        <begin position="138"/>
        <end position="166"/>
    </location>
</feature>
<proteinExistence type="predicted"/>
<accession>A0A448IRZ0</accession>
<feature type="region of interest" description="Disordered" evidence="1">
    <location>
        <begin position="87"/>
        <end position="107"/>
    </location>
</feature>
<dbReference type="STRING" id="1791.GCA_001049355_01009"/>
<feature type="chain" id="PRO_5019530095" evidence="2">
    <location>
        <begin position="31"/>
        <end position="166"/>
    </location>
</feature>
<reference evidence="3 4" key="1">
    <citation type="submission" date="2018-12" db="EMBL/GenBank/DDBJ databases">
        <authorList>
            <consortium name="Pathogen Informatics"/>
        </authorList>
    </citation>
    <scope>NUCLEOTIDE SEQUENCE [LARGE SCALE GENOMIC DNA]</scope>
    <source>
        <strain evidence="3 4">NCTC10437</strain>
    </source>
</reference>
<dbReference type="EMBL" id="LR134356">
    <property type="protein sequence ID" value="VEG55211.1"/>
    <property type="molecule type" value="Genomic_DNA"/>
</dbReference>
<protein>
    <submittedName>
        <fullName evidence="3">Transglycosylase domain-containing protein</fullName>
    </submittedName>
</protein>
<sequence>MKFGFRAGTASIIGAAAFAALVATAPSALADPAAPPIPDPAPMPMTAPMPMPMTVPAAPLPAPAAVPLAPAADPAAAPLAADPVAEGVPHLLSPDNPPPGTAVTPTSQSRLGYLRDLWHAMQTQEVSGSNALLLLTQRPMSASPAGGEPTGPPAPAPAPLAPPVVP</sequence>
<evidence type="ECO:0000256" key="2">
    <source>
        <dbReference type="SAM" id="SignalP"/>
    </source>
</evidence>
<evidence type="ECO:0000256" key="1">
    <source>
        <dbReference type="SAM" id="MobiDB-lite"/>
    </source>
</evidence>
<name>A0A448IRZ0_MYCAU</name>
<gene>
    <name evidence="3" type="ORF">NCTC10437_02872</name>
</gene>
<keyword evidence="2" id="KW-0732">Signal</keyword>
<keyword evidence="4" id="KW-1185">Reference proteome</keyword>
<dbReference type="AlphaFoldDB" id="A0A448IRZ0"/>
<organism evidence="3 4">
    <name type="scientific">Mycolicibacterium aurum</name>
    <name type="common">Mycobacterium aurum</name>
    <dbReference type="NCBI Taxonomy" id="1791"/>
    <lineage>
        <taxon>Bacteria</taxon>
        <taxon>Bacillati</taxon>
        <taxon>Actinomycetota</taxon>
        <taxon>Actinomycetes</taxon>
        <taxon>Mycobacteriales</taxon>
        <taxon>Mycobacteriaceae</taxon>
        <taxon>Mycolicibacterium</taxon>
    </lineage>
</organism>
<evidence type="ECO:0000313" key="4">
    <source>
        <dbReference type="Proteomes" id="UP000279306"/>
    </source>
</evidence>
<feature type="signal peptide" evidence="2">
    <location>
        <begin position="1"/>
        <end position="30"/>
    </location>
</feature>
<evidence type="ECO:0000313" key="3">
    <source>
        <dbReference type="EMBL" id="VEG55211.1"/>
    </source>
</evidence>
<feature type="compositionally biased region" description="Pro residues" evidence="1">
    <location>
        <begin position="150"/>
        <end position="166"/>
    </location>
</feature>
<dbReference type="Proteomes" id="UP000279306">
    <property type="component" value="Chromosome"/>
</dbReference>
<dbReference type="OrthoDB" id="4752297at2"/>
<dbReference type="KEGG" id="mauu:NCTC10437_02872"/>
<dbReference type="RefSeq" id="WP_053086814.1">
    <property type="nucleotide sequence ID" value="NZ_CVQQ01000002.1"/>
</dbReference>